<dbReference type="PANTHER" id="PTHR47893">
    <property type="entry name" value="REGULATORY PROTEIN PCHR"/>
    <property type="match status" value="1"/>
</dbReference>
<dbReference type="InterPro" id="IPR053142">
    <property type="entry name" value="PchR_regulatory_protein"/>
</dbReference>
<dbReference type="RefSeq" id="WP_066436686.1">
    <property type="nucleotide sequence ID" value="NZ_LZRN01000036.1"/>
</dbReference>
<feature type="domain" description="HTH araC/xylS-type" evidence="3">
    <location>
        <begin position="215"/>
        <end position="313"/>
    </location>
</feature>
<keyword evidence="1" id="KW-0805">Transcription regulation</keyword>
<dbReference type="SMART" id="SM00342">
    <property type="entry name" value="HTH_ARAC"/>
    <property type="match status" value="1"/>
</dbReference>
<dbReference type="GO" id="GO:0003700">
    <property type="term" value="F:DNA-binding transcription factor activity"/>
    <property type="evidence" value="ECO:0007669"/>
    <property type="project" value="InterPro"/>
</dbReference>
<keyword evidence="2" id="KW-0804">Transcription</keyword>
<name>A0A1A7QZ72_9FLAO</name>
<dbReference type="InterPro" id="IPR009057">
    <property type="entry name" value="Homeodomain-like_sf"/>
</dbReference>
<reference evidence="4 5" key="1">
    <citation type="submission" date="2018-06" db="EMBL/GenBank/DDBJ databases">
        <title>Genomic Encyclopedia of Archaeal and Bacterial Type Strains, Phase II (KMG-II): from individual species to whole genera.</title>
        <authorList>
            <person name="Goeker M."/>
        </authorList>
    </citation>
    <scope>NUCLEOTIDE SEQUENCE [LARGE SCALE GENOMIC DNA]</scope>
    <source>
        <strain evidence="4 5">DSM 12408</strain>
    </source>
</reference>
<sequence>MFKKSQLNNHNNNSKPQSVRTWNTMEPLMQDPGAPDDAKQPIMISELKFQTVSPQQKRLKCPEKGMLFVFNFKDGINCLSMENGAEFHLASFQSIMVANSDSEYIDLEFPEDASYHLCVITVAQFETLGFENDFSLENIQSQNNSHCWFTGYTNIKLSNFIYDLMSIESALLSNPHLLLGYTNLIIGSKLLEYEHDINAPKKQVDLRNDEIKRIHECINYIKENYAQQLDLDMLCTTVALSPRKLQIGVRELYGNTVTSFIKDFRLQMAEELMRNTELNVSQIVYSIGLTSRSYFSKIFKEKYETSPNEYIKKFKSQIV</sequence>
<dbReference type="AlphaFoldDB" id="A0A1A7QZ72"/>
<evidence type="ECO:0000313" key="4">
    <source>
        <dbReference type="EMBL" id="RAJ19763.1"/>
    </source>
</evidence>
<evidence type="ECO:0000256" key="2">
    <source>
        <dbReference type="ARBA" id="ARBA00023163"/>
    </source>
</evidence>
<proteinExistence type="predicted"/>
<dbReference type="EMBL" id="QLLQ01000019">
    <property type="protein sequence ID" value="RAJ19763.1"/>
    <property type="molecule type" value="Genomic_DNA"/>
</dbReference>
<keyword evidence="5" id="KW-1185">Reference proteome</keyword>
<dbReference type="Pfam" id="PF12833">
    <property type="entry name" value="HTH_18"/>
    <property type="match status" value="1"/>
</dbReference>
<evidence type="ECO:0000259" key="3">
    <source>
        <dbReference type="PROSITE" id="PS01124"/>
    </source>
</evidence>
<evidence type="ECO:0000313" key="5">
    <source>
        <dbReference type="Proteomes" id="UP000248987"/>
    </source>
</evidence>
<dbReference type="OrthoDB" id="799767at2"/>
<dbReference type="SUPFAM" id="SSF46689">
    <property type="entry name" value="Homeodomain-like"/>
    <property type="match status" value="1"/>
</dbReference>
<evidence type="ECO:0000256" key="1">
    <source>
        <dbReference type="ARBA" id="ARBA00023015"/>
    </source>
</evidence>
<dbReference type="GO" id="GO:0043565">
    <property type="term" value="F:sequence-specific DNA binding"/>
    <property type="evidence" value="ECO:0007669"/>
    <property type="project" value="InterPro"/>
</dbReference>
<dbReference type="Gene3D" id="1.10.10.60">
    <property type="entry name" value="Homeodomain-like"/>
    <property type="match status" value="2"/>
</dbReference>
<dbReference type="PROSITE" id="PS01124">
    <property type="entry name" value="HTH_ARAC_FAMILY_2"/>
    <property type="match status" value="1"/>
</dbReference>
<keyword evidence="4" id="KW-0238">DNA-binding</keyword>
<dbReference type="PANTHER" id="PTHR47893:SF1">
    <property type="entry name" value="REGULATORY PROTEIN PCHR"/>
    <property type="match status" value="1"/>
</dbReference>
<organism evidence="4 5">
    <name type="scientific">Gelidibacter algens</name>
    <dbReference type="NCBI Taxonomy" id="49280"/>
    <lineage>
        <taxon>Bacteria</taxon>
        <taxon>Pseudomonadati</taxon>
        <taxon>Bacteroidota</taxon>
        <taxon>Flavobacteriia</taxon>
        <taxon>Flavobacteriales</taxon>
        <taxon>Flavobacteriaceae</taxon>
        <taxon>Gelidibacter</taxon>
    </lineage>
</organism>
<dbReference type="InterPro" id="IPR018060">
    <property type="entry name" value="HTH_AraC"/>
</dbReference>
<dbReference type="STRING" id="49280.A9996_14700"/>
<gene>
    <name evidence="4" type="ORF">LX77_03393</name>
</gene>
<accession>A0A1A7QZ72</accession>
<dbReference type="Proteomes" id="UP000248987">
    <property type="component" value="Unassembled WGS sequence"/>
</dbReference>
<protein>
    <submittedName>
        <fullName evidence="4">AraC-like DNA-binding protein</fullName>
    </submittedName>
</protein>
<comment type="caution">
    <text evidence="4">The sequence shown here is derived from an EMBL/GenBank/DDBJ whole genome shotgun (WGS) entry which is preliminary data.</text>
</comment>